<keyword evidence="2" id="KW-0723">Serine/threonine-protein kinase</keyword>
<feature type="compositionally biased region" description="Low complexity" evidence="9">
    <location>
        <begin position="53"/>
        <end position="72"/>
    </location>
</feature>
<dbReference type="InParanoid" id="D7FU86"/>
<accession>D7FU86</accession>
<evidence type="ECO:0000259" key="10">
    <source>
        <dbReference type="PROSITE" id="PS50011"/>
    </source>
</evidence>
<protein>
    <recommendedName>
        <fullName evidence="1">non-specific serine/threonine protein kinase</fullName>
        <ecNumber evidence="1">2.7.11.1</ecNumber>
    </recommendedName>
</protein>
<feature type="compositionally biased region" description="Low complexity" evidence="9">
    <location>
        <begin position="82"/>
        <end position="95"/>
    </location>
</feature>
<reference evidence="11 12" key="1">
    <citation type="journal article" date="2010" name="Nature">
        <title>The Ectocarpus genome and the independent evolution of multicellularity in brown algae.</title>
        <authorList>
            <person name="Cock J.M."/>
            <person name="Sterck L."/>
            <person name="Rouze P."/>
            <person name="Scornet D."/>
            <person name="Allen A.E."/>
            <person name="Amoutzias G."/>
            <person name="Anthouard V."/>
            <person name="Artiguenave F."/>
            <person name="Aury J.M."/>
            <person name="Badger J.H."/>
            <person name="Beszteri B."/>
            <person name="Billiau K."/>
            <person name="Bonnet E."/>
            <person name="Bothwell J.H."/>
            <person name="Bowler C."/>
            <person name="Boyen C."/>
            <person name="Brownlee C."/>
            <person name="Carrano C.J."/>
            <person name="Charrier B."/>
            <person name="Cho G.Y."/>
            <person name="Coelho S.M."/>
            <person name="Collen J."/>
            <person name="Corre E."/>
            <person name="Da Silva C."/>
            <person name="Delage L."/>
            <person name="Delaroque N."/>
            <person name="Dittami S.M."/>
            <person name="Doulbeau S."/>
            <person name="Elias M."/>
            <person name="Farnham G."/>
            <person name="Gachon C.M."/>
            <person name="Gschloessl B."/>
            <person name="Heesch S."/>
            <person name="Jabbari K."/>
            <person name="Jubin C."/>
            <person name="Kawai H."/>
            <person name="Kimura K."/>
            <person name="Kloareg B."/>
            <person name="Kupper F.C."/>
            <person name="Lang D."/>
            <person name="Le Bail A."/>
            <person name="Leblanc C."/>
            <person name="Lerouge P."/>
            <person name="Lohr M."/>
            <person name="Lopez P.J."/>
            <person name="Martens C."/>
            <person name="Maumus F."/>
            <person name="Michel G."/>
            <person name="Miranda-Saavedra D."/>
            <person name="Morales J."/>
            <person name="Moreau H."/>
            <person name="Motomura T."/>
            <person name="Nagasato C."/>
            <person name="Napoli C.A."/>
            <person name="Nelson D.R."/>
            <person name="Nyvall-Collen P."/>
            <person name="Peters A.F."/>
            <person name="Pommier C."/>
            <person name="Potin P."/>
            <person name="Poulain J."/>
            <person name="Quesneville H."/>
            <person name="Read B."/>
            <person name="Rensing S.A."/>
            <person name="Ritter A."/>
            <person name="Rousvoal S."/>
            <person name="Samanta M."/>
            <person name="Samson G."/>
            <person name="Schroeder D.C."/>
            <person name="Segurens B."/>
            <person name="Strittmatter M."/>
            <person name="Tonon T."/>
            <person name="Tregear J.W."/>
            <person name="Valentin K."/>
            <person name="von Dassow P."/>
            <person name="Yamagishi T."/>
            <person name="Van de Peer Y."/>
            <person name="Wincker P."/>
        </authorList>
    </citation>
    <scope>NUCLEOTIDE SEQUENCE [LARGE SCALE GENOMIC DNA]</scope>
    <source>
        <strain evidence="12">Ec32 / CCAP1310/4</strain>
    </source>
</reference>
<dbReference type="GO" id="GO:0005524">
    <property type="term" value="F:ATP binding"/>
    <property type="evidence" value="ECO:0007669"/>
    <property type="project" value="UniProtKB-KW"/>
</dbReference>
<organism evidence="11 12">
    <name type="scientific">Ectocarpus siliculosus</name>
    <name type="common">Brown alga</name>
    <name type="synonym">Conferva siliculosa</name>
    <dbReference type="NCBI Taxonomy" id="2880"/>
    <lineage>
        <taxon>Eukaryota</taxon>
        <taxon>Sar</taxon>
        <taxon>Stramenopiles</taxon>
        <taxon>Ochrophyta</taxon>
        <taxon>PX clade</taxon>
        <taxon>Phaeophyceae</taxon>
        <taxon>Ectocarpales</taxon>
        <taxon>Ectocarpaceae</taxon>
        <taxon>Ectocarpus</taxon>
    </lineage>
</organism>
<dbReference type="SUPFAM" id="SSF56112">
    <property type="entry name" value="Protein kinase-like (PK-like)"/>
    <property type="match status" value="1"/>
</dbReference>
<keyword evidence="3" id="KW-0808">Transferase</keyword>
<dbReference type="InterPro" id="IPR011009">
    <property type="entry name" value="Kinase-like_dom_sf"/>
</dbReference>
<feature type="domain" description="Protein kinase" evidence="10">
    <location>
        <begin position="163"/>
        <end position="438"/>
    </location>
</feature>
<name>D7FU86_ECTSI</name>
<evidence type="ECO:0000256" key="3">
    <source>
        <dbReference type="ARBA" id="ARBA00022679"/>
    </source>
</evidence>
<dbReference type="Proteomes" id="UP000002630">
    <property type="component" value="Linkage Group LG05"/>
</dbReference>
<feature type="region of interest" description="Disordered" evidence="9">
    <location>
        <begin position="1"/>
        <end position="153"/>
    </location>
</feature>
<dbReference type="SMART" id="SM00220">
    <property type="entry name" value="S_TKc"/>
    <property type="match status" value="1"/>
</dbReference>
<feature type="region of interest" description="Disordered" evidence="9">
    <location>
        <begin position="473"/>
        <end position="528"/>
    </location>
</feature>
<feature type="compositionally biased region" description="Low complexity" evidence="9">
    <location>
        <begin position="488"/>
        <end position="501"/>
    </location>
</feature>
<dbReference type="eggNOG" id="KOG0588">
    <property type="taxonomic scope" value="Eukaryota"/>
</dbReference>
<dbReference type="AlphaFoldDB" id="D7FU86"/>
<keyword evidence="6" id="KW-0067">ATP-binding</keyword>
<evidence type="ECO:0000313" key="11">
    <source>
        <dbReference type="EMBL" id="CBJ31613.1"/>
    </source>
</evidence>
<dbReference type="InterPro" id="IPR000719">
    <property type="entry name" value="Prot_kinase_dom"/>
</dbReference>
<dbReference type="PANTHER" id="PTHR43895">
    <property type="entry name" value="CALCIUM/CALMODULIN-DEPENDENT PROTEIN KINASE KINASE-RELATED"/>
    <property type="match status" value="1"/>
</dbReference>
<feature type="compositionally biased region" description="Low complexity" evidence="9">
    <location>
        <begin position="131"/>
        <end position="150"/>
    </location>
</feature>
<gene>
    <name evidence="11" type="ORF">Esi_0268_0028</name>
</gene>
<evidence type="ECO:0000313" key="12">
    <source>
        <dbReference type="Proteomes" id="UP000002630"/>
    </source>
</evidence>
<dbReference type="GO" id="GO:0004674">
    <property type="term" value="F:protein serine/threonine kinase activity"/>
    <property type="evidence" value="ECO:0007669"/>
    <property type="project" value="UniProtKB-KW"/>
</dbReference>
<evidence type="ECO:0000256" key="9">
    <source>
        <dbReference type="SAM" id="MobiDB-lite"/>
    </source>
</evidence>
<dbReference type="PROSITE" id="PS00108">
    <property type="entry name" value="PROTEIN_KINASE_ST"/>
    <property type="match status" value="1"/>
</dbReference>
<dbReference type="EMBL" id="FN649730">
    <property type="protein sequence ID" value="CBJ31613.1"/>
    <property type="molecule type" value="Genomic_DNA"/>
</dbReference>
<dbReference type="PROSITE" id="PS50011">
    <property type="entry name" value="PROTEIN_KINASE_DOM"/>
    <property type="match status" value="1"/>
</dbReference>
<dbReference type="STRING" id="2880.D7FU86"/>
<sequence length="680" mass="74088">MPRFRRNNNNNNTGSKRIDPQQANATDNPQSPRFVGAVDHPASSSTAPVSELSSRAQGRGYGQQGASSSAFSRPRHPKGNKSSSSGWTSSTSGRWGRLGKVKFPTWKSTSSETPSETDRKRKAQGGAPRIGSASVGAPSVSGGSGSMSSSRQHGFGRMVADRYEILDTLGHGYSGKGETVALKVMDKLDPRDPSYYRRSSRLNDEVLAMQRCGSHEHTVSLIRAMFDATYPRRNGDLTNAPILVLELCEKGELFELLSQPGGFPPIVCKEYFRQLMCGVKFCHDNGVCHRDLKPENLLLDSDFTLKIADFGFAALGRERMICSSIVGSRTYMAPEVLNLGQSYAYGDDAAYDATKADVWSSGVILFTMLAGHPPMEKANESDWWFRALKLGRQDLFWQSHQNTAPLLPEDAKHLIQAMLTVNPAHRINVDQIMNHPYVVAAPRGAFWKGRPEDPRAVLREKMQELYEQSMASKRLCTVPSSSRGTADSAGPEGSGSPSAGSGAPGRGSAGYVENPHDRPTWRGPGDDLFEVPTMLEEDAAKVTGGFMATGDLKNLVKAVEQALFELGAEENGLRTFRQTAKVSAVIPEDPKLGSGRVGVVAKVFRVVSRREVEGSAGGGGGGATTTEADCFVVVLRRKRGDYYRYRKVEELLVARLTTKDMNVHDRDVMEQSGVNMSPMP</sequence>
<comment type="catalytic activity">
    <reaction evidence="8">
        <text>L-seryl-[protein] + ATP = O-phospho-L-seryl-[protein] + ADP + H(+)</text>
        <dbReference type="Rhea" id="RHEA:17989"/>
        <dbReference type="Rhea" id="RHEA-COMP:9863"/>
        <dbReference type="Rhea" id="RHEA-COMP:11604"/>
        <dbReference type="ChEBI" id="CHEBI:15378"/>
        <dbReference type="ChEBI" id="CHEBI:29999"/>
        <dbReference type="ChEBI" id="CHEBI:30616"/>
        <dbReference type="ChEBI" id="CHEBI:83421"/>
        <dbReference type="ChEBI" id="CHEBI:456216"/>
        <dbReference type="EC" id="2.7.11.1"/>
    </reaction>
</comment>
<evidence type="ECO:0000256" key="7">
    <source>
        <dbReference type="ARBA" id="ARBA00047899"/>
    </source>
</evidence>
<dbReference type="PANTHER" id="PTHR43895:SF32">
    <property type="entry name" value="SERINE_THREONINE-PROTEIN KINASE CHK1"/>
    <property type="match status" value="1"/>
</dbReference>
<evidence type="ECO:0000256" key="6">
    <source>
        <dbReference type="ARBA" id="ARBA00022840"/>
    </source>
</evidence>
<evidence type="ECO:0000256" key="5">
    <source>
        <dbReference type="ARBA" id="ARBA00022777"/>
    </source>
</evidence>
<dbReference type="GO" id="GO:0007165">
    <property type="term" value="P:signal transduction"/>
    <property type="evidence" value="ECO:0007669"/>
    <property type="project" value="TreeGrafter"/>
</dbReference>
<feature type="compositionally biased region" description="Polar residues" evidence="9">
    <location>
        <begin position="42"/>
        <end position="52"/>
    </location>
</feature>
<keyword evidence="4" id="KW-0547">Nucleotide-binding</keyword>
<keyword evidence="12" id="KW-1185">Reference proteome</keyword>
<dbReference type="InterPro" id="IPR008271">
    <property type="entry name" value="Ser/Thr_kinase_AS"/>
</dbReference>
<dbReference type="Gene3D" id="1.10.510.10">
    <property type="entry name" value="Transferase(Phosphotransferase) domain 1"/>
    <property type="match status" value="1"/>
</dbReference>
<evidence type="ECO:0000256" key="4">
    <source>
        <dbReference type="ARBA" id="ARBA00022741"/>
    </source>
</evidence>
<dbReference type="OrthoDB" id="248923at2759"/>
<feature type="compositionally biased region" description="Polar residues" evidence="9">
    <location>
        <begin position="21"/>
        <end position="31"/>
    </location>
</feature>
<proteinExistence type="predicted"/>
<evidence type="ECO:0000256" key="1">
    <source>
        <dbReference type="ARBA" id="ARBA00012513"/>
    </source>
</evidence>
<dbReference type="EC" id="2.7.11.1" evidence="1"/>
<keyword evidence="5" id="KW-0418">Kinase</keyword>
<dbReference type="EMBL" id="FN648451">
    <property type="protein sequence ID" value="CBJ31613.1"/>
    <property type="molecule type" value="Genomic_DNA"/>
</dbReference>
<comment type="catalytic activity">
    <reaction evidence="7">
        <text>L-threonyl-[protein] + ATP = O-phospho-L-threonyl-[protein] + ADP + H(+)</text>
        <dbReference type="Rhea" id="RHEA:46608"/>
        <dbReference type="Rhea" id="RHEA-COMP:11060"/>
        <dbReference type="Rhea" id="RHEA-COMP:11605"/>
        <dbReference type="ChEBI" id="CHEBI:15378"/>
        <dbReference type="ChEBI" id="CHEBI:30013"/>
        <dbReference type="ChEBI" id="CHEBI:30616"/>
        <dbReference type="ChEBI" id="CHEBI:61977"/>
        <dbReference type="ChEBI" id="CHEBI:456216"/>
        <dbReference type="EC" id="2.7.11.1"/>
    </reaction>
</comment>
<dbReference type="Pfam" id="PF00069">
    <property type="entry name" value="Pkinase"/>
    <property type="match status" value="1"/>
</dbReference>
<evidence type="ECO:0000256" key="2">
    <source>
        <dbReference type="ARBA" id="ARBA00022527"/>
    </source>
</evidence>
<evidence type="ECO:0000256" key="8">
    <source>
        <dbReference type="ARBA" id="ARBA00048679"/>
    </source>
</evidence>